<evidence type="ECO:0000259" key="6">
    <source>
        <dbReference type="Pfam" id="PF13870"/>
    </source>
</evidence>
<organism evidence="7 8">
    <name type="scientific">Planoprotostelium fungivorum</name>
    <dbReference type="NCBI Taxonomy" id="1890364"/>
    <lineage>
        <taxon>Eukaryota</taxon>
        <taxon>Amoebozoa</taxon>
        <taxon>Evosea</taxon>
        <taxon>Variosea</taxon>
        <taxon>Cavosteliida</taxon>
        <taxon>Cavosteliaceae</taxon>
        <taxon>Planoprotostelium</taxon>
    </lineage>
</organism>
<proteinExistence type="predicted"/>
<feature type="coiled-coil region" evidence="4">
    <location>
        <begin position="467"/>
        <end position="527"/>
    </location>
</feature>
<comment type="subcellular location">
    <subcellularLocation>
        <location evidence="1">Cell projection</location>
        <location evidence="1">Cilium</location>
    </subcellularLocation>
</comment>
<dbReference type="AlphaFoldDB" id="A0A2P6N9S0"/>
<evidence type="ECO:0000256" key="1">
    <source>
        <dbReference type="ARBA" id="ARBA00004138"/>
    </source>
</evidence>
<evidence type="ECO:0000256" key="4">
    <source>
        <dbReference type="SAM" id="Coils"/>
    </source>
</evidence>
<dbReference type="Pfam" id="PF13870">
    <property type="entry name" value="CCDC113_CCDC96_CC"/>
    <property type="match status" value="1"/>
</dbReference>
<reference evidence="7 8" key="1">
    <citation type="journal article" date="2018" name="Genome Biol. Evol.">
        <title>Multiple Roots of Fruiting Body Formation in Amoebozoa.</title>
        <authorList>
            <person name="Hillmann F."/>
            <person name="Forbes G."/>
            <person name="Novohradska S."/>
            <person name="Ferling I."/>
            <person name="Riege K."/>
            <person name="Groth M."/>
            <person name="Westermann M."/>
            <person name="Marz M."/>
            <person name="Spaller T."/>
            <person name="Winckler T."/>
            <person name="Schaap P."/>
            <person name="Glockner G."/>
        </authorList>
    </citation>
    <scope>NUCLEOTIDE SEQUENCE [LARGE SCALE GENOMIC DNA]</scope>
    <source>
        <strain evidence="7 8">Jena</strain>
    </source>
</reference>
<accession>A0A2P6N9S0</accession>
<evidence type="ECO:0000256" key="3">
    <source>
        <dbReference type="ARBA" id="ARBA00023273"/>
    </source>
</evidence>
<feature type="coiled-coil region" evidence="4">
    <location>
        <begin position="361"/>
        <end position="428"/>
    </location>
</feature>
<dbReference type="InterPro" id="IPR025254">
    <property type="entry name" value="CCDC113/CCDC96_CC"/>
</dbReference>
<evidence type="ECO:0000313" key="8">
    <source>
        <dbReference type="Proteomes" id="UP000241769"/>
    </source>
</evidence>
<dbReference type="GO" id="GO:0036064">
    <property type="term" value="C:ciliary basal body"/>
    <property type="evidence" value="ECO:0007669"/>
    <property type="project" value="TreeGrafter"/>
</dbReference>
<gene>
    <name evidence="7" type="ORF">PROFUN_11651</name>
</gene>
<dbReference type="OrthoDB" id="10254794at2759"/>
<feature type="domain" description="CCDC113/CCDC96 coiled-coil" evidence="6">
    <location>
        <begin position="355"/>
        <end position="527"/>
    </location>
</feature>
<keyword evidence="8" id="KW-1185">Reference proteome</keyword>
<dbReference type="Proteomes" id="UP000241769">
    <property type="component" value="Unassembled WGS sequence"/>
</dbReference>
<feature type="compositionally biased region" description="Acidic residues" evidence="5">
    <location>
        <begin position="12"/>
        <end position="21"/>
    </location>
</feature>
<dbReference type="PANTHER" id="PTHR15654">
    <property type="entry name" value="COILED-COIL DOMAIN-CONTAINING PROTEIN 113-RELATED"/>
    <property type="match status" value="1"/>
</dbReference>
<dbReference type="EMBL" id="MDYQ01000141">
    <property type="protein sequence ID" value="PRP80692.1"/>
    <property type="molecule type" value="Genomic_DNA"/>
</dbReference>
<protein>
    <recommendedName>
        <fullName evidence="6">CCDC113/CCDC96 coiled-coil domain-containing protein</fullName>
    </recommendedName>
</protein>
<evidence type="ECO:0000256" key="5">
    <source>
        <dbReference type="SAM" id="MobiDB-lite"/>
    </source>
</evidence>
<dbReference type="GO" id="GO:0060271">
    <property type="term" value="P:cilium assembly"/>
    <property type="evidence" value="ECO:0007669"/>
    <property type="project" value="TreeGrafter"/>
</dbReference>
<feature type="compositionally biased region" description="Polar residues" evidence="5">
    <location>
        <begin position="64"/>
        <end position="75"/>
    </location>
</feature>
<comment type="caution">
    <text evidence="7">The sequence shown here is derived from an EMBL/GenBank/DDBJ whole genome shotgun (WGS) entry which is preliminary data.</text>
</comment>
<dbReference type="GO" id="GO:0005930">
    <property type="term" value="C:axoneme"/>
    <property type="evidence" value="ECO:0007669"/>
    <property type="project" value="TreeGrafter"/>
</dbReference>
<dbReference type="PANTHER" id="PTHR15654:SF1">
    <property type="entry name" value="COILED-COIL DOMAIN-CONTAINING PROTEIN 96"/>
    <property type="match status" value="1"/>
</dbReference>
<feature type="region of interest" description="Disordered" evidence="5">
    <location>
        <begin position="1"/>
        <end position="24"/>
    </location>
</feature>
<keyword evidence="2 4" id="KW-0175">Coiled coil</keyword>
<keyword evidence="3" id="KW-0966">Cell projection</keyword>
<sequence length="539" mass="60887">MSEPHAEASPSVEEDAEEFEAAPDVSVVLDAAAAVVEAPVDGVETRASNETEDNIADPLYGEPSTGNATTDGLTTSTHLNADESVQPFSHPPIPNPLRGVTPDVITSRSDDTEVERIANRLNRALGGMNDSVTPARERVDTPGSYVDWSDGSRYGESAGMAGVGSRPITYASKYRTKTPSRFLRWQDTNRPGSSVSLNSYGVASAADSGQNGDPTMDVAMTREYLVTALRESIAERDQLTVEHATAEARLVEHFKTQQVDDLLGTIERTGTEQERVVKTLQELDFLNEELKNIQSYYDATVQEMKQRLEEKEFKATEVKEAFTLFKREIAKTAEHTKTGRCISLRQVESFESEEAMKDEELERTRLKNINLRKQYNTLEKLLRHKEELKNGLHLIDFEQLKIENQTFTEKIEERNEELQKLRRKITNTVHVLTHIKEKLQYTQTQSLGLRGRLHDLEDQVVRGRDLLAQRKHARDLLRQENNELKQRSGLIGSNDLLKDFENKRNELVVAKKRMEELKAIHQKLIEKTMSSSVLRATTA</sequence>
<feature type="region of interest" description="Disordered" evidence="5">
    <location>
        <begin position="38"/>
        <end position="75"/>
    </location>
</feature>
<name>A0A2P6N9S0_9EUKA</name>
<dbReference type="InterPro" id="IPR051885">
    <property type="entry name" value="CC_CF"/>
</dbReference>
<evidence type="ECO:0000256" key="2">
    <source>
        <dbReference type="ARBA" id="ARBA00023054"/>
    </source>
</evidence>
<evidence type="ECO:0000313" key="7">
    <source>
        <dbReference type="EMBL" id="PRP80692.1"/>
    </source>
</evidence>
<dbReference type="STRING" id="1890364.A0A2P6N9S0"/>
<dbReference type="InParanoid" id="A0A2P6N9S0"/>